<proteinExistence type="predicted"/>
<dbReference type="InterPro" id="IPR032710">
    <property type="entry name" value="NTF2-like_dom_sf"/>
</dbReference>
<accession>A0ABU9L1A7</accession>
<dbReference type="Proteomes" id="UP001474120">
    <property type="component" value="Unassembled WGS sequence"/>
</dbReference>
<evidence type="ECO:0000256" key="1">
    <source>
        <dbReference type="SAM" id="SignalP"/>
    </source>
</evidence>
<dbReference type="PANTHER" id="PTHR38436">
    <property type="entry name" value="POLYKETIDE CYCLASE SNOAL-LIKE DOMAIN"/>
    <property type="match status" value="1"/>
</dbReference>
<reference evidence="2 3" key="1">
    <citation type="submission" date="2024-04" db="EMBL/GenBank/DDBJ databases">
        <title>whole genome sequencing of Lutimonas vermicola strain IMCC1616.</title>
        <authorList>
            <person name="Bae S.S."/>
        </authorList>
    </citation>
    <scope>NUCLEOTIDE SEQUENCE [LARGE SCALE GENOMIC DNA]</scope>
    <source>
        <strain evidence="2 3">IMCC1616</strain>
    </source>
</reference>
<feature type="chain" id="PRO_5047457190" evidence="1">
    <location>
        <begin position="24"/>
        <end position="168"/>
    </location>
</feature>
<dbReference type="PROSITE" id="PS51257">
    <property type="entry name" value="PROKAR_LIPOPROTEIN"/>
    <property type="match status" value="1"/>
</dbReference>
<gene>
    <name evidence="2" type="ORF">AABB81_10025</name>
</gene>
<keyword evidence="3" id="KW-1185">Reference proteome</keyword>
<feature type="signal peptide" evidence="1">
    <location>
        <begin position="1"/>
        <end position="23"/>
    </location>
</feature>
<dbReference type="InterPro" id="IPR009959">
    <property type="entry name" value="Cyclase_SnoaL-like"/>
</dbReference>
<dbReference type="Gene3D" id="3.10.450.50">
    <property type="match status" value="1"/>
</dbReference>
<dbReference type="SUPFAM" id="SSF54427">
    <property type="entry name" value="NTF2-like"/>
    <property type="match status" value="1"/>
</dbReference>
<keyword evidence="1" id="KW-0732">Signal</keyword>
<dbReference type="RefSeq" id="WP_342160310.1">
    <property type="nucleotide sequence ID" value="NZ_JBCDNA010000002.1"/>
</dbReference>
<dbReference type="Pfam" id="PF07366">
    <property type="entry name" value="SnoaL"/>
    <property type="match status" value="1"/>
</dbReference>
<evidence type="ECO:0000313" key="3">
    <source>
        <dbReference type="Proteomes" id="UP001474120"/>
    </source>
</evidence>
<comment type="caution">
    <text evidence="2">The sequence shown here is derived from an EMBL/GenBank/DDBJ whole genome shotgun (WGS) entry which is preliminary data.</text>
</comment>
<protein>
    <submittedName>
        <fullName evidence="2">Ester cyclase</fullName>
    </submittedName>
</protein>
<name>A0ABU9L1A7_9FLAO</name>
<dbReference type="PANTHER" id="PTHR38436:SF1">
    <property type="entry name" value="ESTER CYCLASE"/>
    <property type="match status" value="1"/>
</dbReference>
<evidence type="ECO:0000313" key="2">
    <source>
        <dbReference type="EMBL" id="MEL4456233.1"/>
    </source>
</evidence>
<organism evidence="2 3">
    <name type="scientific">Lutimonas vermicola</name>
    <dbReference type="NCBI Taxonomy" id="414288"/>
    <lineage>
        <taxon>Bacteria</taxon>
        <taxon>Pseudomonadati</taxon>
        <taxon>Bacteroidota</taxon>
        <taxon>Flavobacteriia</taxon>
        <taxon>Flavobacteriales</taxon>
        <taxon>Flavobacteriaceae</taxon>
        <taxon>Lutimonas</taxon>
    </lineage>
</organism>
<dbReference type="EMBL" id="JBCDNA010000002">
    <property type="protein sequence ID" value="MEL4456233.1"/>
    <property type="molecule type" value="Genomic_DNA"/>
</dbReference>
<sequence length="168" mass="19174">MSKQYRIAFFFLLLLGCSNTAYQEEKESQHKKTVLDFIDTVWNKKDLNSLDLFFSSEFTRKVNDIEVATENADLTANINVLFIAFPDLKLSVESIVAAENTVFVNWNIKATNTGVFGDNEATGKKIIISGLSRIDLNEESKIIYENVFYNELSLLQQLGYRLLKPNTE</sequence>